<protein>
    <submittedName>
        <fullName evidence="3">Recombinase family protein</fullName>
    </submittedName>
</protein>
<dbReference type="Gene3D" id="3.90.1750.20">
    <property type="entry name" value="Putative Large Serine Recombinase, Chain B, Domain 2"/>
    <property type="match status" value="1"/>
</dbReference>
<dbReference type="InterPro" id="IPR038109">
    <property type="entry name" value="DNA_bind_recomb_sf"/>
</dbReference>
<feature type="domain" description="Recombinase" evidence="2">
    <location>
        <begin position="168"/>
        <end position="282"/>
    </location>
</feature>
<dbReference type="PROSITE" id="PS51736">
    <property type="entry name" value="RECOMBINASES_3"/>
    <property type="match status" value="1"/>
</dbReference>
<dbReference type="Gene3D" id="3.40.50.1390">
    <property type="entry name" value="Resolvase, N-terminal catalytic domain"/>
    <property type="match status" value="1"/>
</dbReference>
<evidence type="ECO:0000259" key="2">
    <source>
        <dbReference type="PROSITE" id="PS51737"/>
    </source>
</evidence>
<dbReference type="RefSeq" id="WP_119779273.1">
    <property type="nucleotide sequence ID" value="NZ_QYUK01000011.1"/>
</dbReference>
<dbReference type="InterPro" id="IPR006119">
    <property type="entry name" value="Resolv_N"/>
</dbReference>
<dbReference type="InterPro" id="IPR050639">
    <property type="entry name" value="SSR_resolvase"/>
</dbReference>
<keyword evidence="4" id="KW-1185">Reference proteome</keyword>
<comment type="caution">
    <text evidence="3">The sequence shown here is derived from an EMBL/GenBank/DDBJ whole genome shotgun (WGS) entry which is preliminary data.</text>
</comment>
<dbReference type="GO" id="GO:0003677">
    <property type="term" value="F:DNA binding"/>
    <property type="evidence" value="ECO:0007669"/>
    <property type="project" value="InterPro"/>
</dbReference>
<dbReference type="OrthoDB" id="7277848at2"/>
<dbReference type="PANTHER" id="PTHR30461:SF23">
    <property type="entry name" value="DNA RECOMBINASE-RELATED"/>
    <property type="match status" value="1"/>
</dbReference>
<evidence type="ECO:0000313" key="3">
    <source>
        <dbReference type="EMBL" id="RJF88640.1"/>
    </source>
</evidence>
<dbReference type="AlphaFoldDB" id="A0A418WF84"/>
<dbReference type="Proteomes" id="UP000284605">
    <property type="component" value="Unassembled WGS sequence"/>
</dbReference>
<dbReference type="InterPro" id="IPR011109">
    <property type="entry name" value="DNA_bind_recombinase_dom"/>
</dbReference>
<reference evidence="3 4" key="1">
    <citation type="submission" date="2018-09" db="EMBL/GenBank/DDBJ databases">
        <authorList>
            <person name="Zhu H."/>
        </authorList>
    </citation>
    <scope>NUCLEOTIDE SEQUENCE [LARGE SCALE GENOMIC DNA]</scope>
    <source>
        <strain evidence="3 4">K1W22B-8</strain>
    </source>
</reference>
<evidence type="ECO:0000313" key="4">
    <source>
        <dbReference type="Proteomes" id="UP000284605"/>
    </source>
</evidence>
<name>A0A418WF84_9PROT</name>
<dbReference type="CDD" id="cd03768">
    <property type="entry name" value="SR_ResInv"/>
    <property type="match status" value="1"/>
</dbReference>
<dbReference type="InterPro" id="IPR036162">
    <property type="entry name" value="Resolvase-like_N_sf"/>
</dbReference>
<dbReference type="EMBL" id="QYUK01000011">
    <property type="protein sequence ID" value="RJF88640.1"/>
    <property type="molecule type" value="Genomic_DNA"/>
</dbReference>
<dbReference type="SUPFAM" id="SSF109709">
    <property type="entry name" value="KorB DNA-binding domain-like"/>
    <property type="match status" value="1"/>
</dbReference>
<dbReference type="GO" id="GO:0000150">
    <property type="term" value="F:DNA strand exchange activity"/>
    <property type="evidence" value="ECO:0007669"/>
    <property type="project" value="InterPro"/>
</dbReference>
<organism evidence="3 4">
    <name type="scientific">Oleomonas cavernae</name>
    <dbReference type="NCBI Taxonomy" id="2320859"/>
    <lineage>
        <taxon>Bacteria</taxon>
        <taxon>Pseudomonadati</taxon>
        <taxon>Pseudomonadota</taxon>
        <taxon>Alphaproteobacteria</taxon>
        <taxon>Acetobacterales</taxon>
        <taxon>Acetobacteraceae</taxon>
        <taxon>Oleomonas</taxon>
    </lineage>
</organism>
<accession>A0A418WF84</accession>
<dbReference type="SUPFAM" id="SSF53041">
    <property type="entry name" value="Resolvase-like"/>
    <property type="match status" value="1"/>
</dbReference>
<dbReference type="PANTHER" id="PTHR30461">
    <property type="entry name" value="DNA-INVERTASE FROM LAMBDOID PROPHAGE"/>
    <property type="match status" value="1"/>
</dbReference>
<dbReference type="Pfam" id="PF00239">
    <property type="entry name" value="Resolvase"/>
    <property type="match status" value="1"/>
</dbReference>
<proteinExistence type="predicted"/>
<dbReference type="Pfam" id="PF07508">
    <property type="entry name" value="Recombinase"/>
    <property type="match status" value="1"/>
</dbReference>
<gene>
    <name evidence="3" type="ORF">D3874_17935</name>
</gene>
<evidence type="ECO:0000259" key="1">
    <source>
        <dbReference type="PROSITE" id="PS51736"/>
    </source>
</evidence>
<dbReference type="SMART" id="SM00857">
    <property type="entry name" value="Resolvase"/>
    <property type="match status" value="1"/>
</dbReference>
<feature type="domain" description="Resolvase/invertase-type recombinase catalytic" evidence="1">
    <location>
        <begin position="8"/>
        <end position="160"/>
    </location>
</feature>
<dbReference type="PROSITE" id="PS51737">
    <property type="entry name" value="RECOMBINASE_DNA_BIND"/>
    <property type="match status" value="1"/>
</dbReference>
<sequence length="562" mass="63031">MSRKPLVRCAIYTRKSSEEGLEQDFNSLDAQREACEAYVRSQAHEGWRALPDLFDDGGFSGGTLERPALLQLMEAVRARRVDVIVIYKIDRLTRSLTDFARLAEQFDAHGVSFVSVTQQFNTTTSMDRLMLNVLLSFAQFEREITGERIRDKIAASKKKGLWMGGTTPFGYDIKDRSLVIKEDEAASLRTIFSLYLELGTVAKLEAAVAARDIRTRRRTLSDGREAGGVSIQRGHLYHLLSNPLYAGRIRHKEKVYDGAHPAIIDQATWNAVQTLLADNTQGPRKRVPRPTTEPGWLAGLLLDQDGRTFALNHANKGGKRYRYYVERPTRDDANRKLKRVPAVELERVVQEAACGFLQDPLQLIEKLGIDRPEQTGSIFEAVDSLKRHMADNATAAWDSRIRPTLKHITLQAEGISLSFDRPALQQLLGLPRPSKSAPDTLVIDLPVRVKTRGAQFKLVLPATGTDAPRPDITLIKAVARAHTWARQLITHEQPTIAAIAKAEGFTKGYVRRVLRLAYLAPDIVEAILDGRQPVDLTAEKLMLHVEVPRSWQRQRAEFLGIS</sequence>